<dbReference type="SUPFAM" id="SSF55729">
    <property type="entry name" value="Acyl-CoA N-acyltransferases (Nat)"/>
    <property type="match status" value="1"/>
</dbReference>
<dbReference type="Pfam" id="PF00583">
    <property type="entry name" value="Acetyltransf_1"/>
    <property type="match status" value="1"/>
</dbReference>
<dbReference type="InterPro" id="IPR016181">
    <property type="entry name" value="Acyl_CoA_acyltransferase"/>
</dbReference>
<protein>
    <submittedName>
        <fullName evidence="3">GNAT family N-acetyltransferase</fullName>
    </submittedName>
</protein>
<dbReference type="PANTHER" id="PTHR41700:SF1">
    <property type="entry name" value="N-ACETYLTRANSFERASE DOMAIN-CONTAINING PROTEIN"/>
    <property type="match status" value="1"/>
</dbReference>
<feature type="compositionally biased region" description="Basic residues" evidence="1">
    <location>
        <begin position="1"/>
        <end position="12"/>
    </location>
</feature>
<evidence type="ECO:0000256" key="1">
    <source>
        <dbReference type="SAM" id="MobiDB-lite"/>
    </source>
</evidence>
<proteinExistence type="predicted"/>
<comment type="caution">
    <text evidence="3">The sequence shown here is derived from an EMBL/GenBank/DDBJ whole genome shotgun (WGS) entry which is preliminary data.</text>
</comment>
<gene>
    <name evidence="3" type="ORF">JNB61_05725</name>
</gene>
<evidence type="ECO:0000313" key="3">
    <source>
        <dbReference type="EMBL" id="MBW9109261.1"/>
    </source>
</evidence>
<dbReference type="InterPro" id="IPR000182">
    <property type="entry name" value="GNAT_dom"/>
</dbReference>
<dbReference type="Gene3D" id="3.40.630.30">
    <property type="match status" value="1"/>
</dbReference>
<feature type="domain" description="N-acetyltransferase" evidence="2">
    <location>
        <begin position="33"/>
        <end position="194"/>
    </location>
</feature>
<sequence length="260" mass="28537">MPTRLRRPRARSARGGGRVQTGHMAETATPPGIDIRFLDTVEEVHRASAVLAEVWGGDRGGMPPNLLRALAHAGNYAVGLYDEDRMVGASVAFFAEPAARSMHSHITGVLPDHQAQGLGRVLKRHQQEWALARGVGHITWTFDPLVARNAHFNLRVLGTRVTEYLVNHYGPMDDGVNRGDETDRIMVSWALAAPPVPTPEDERVVASVEIPHDIETLRQETPVDAAVWRARVREQLVGHLAEGLAIGGFDDARGYLLVRP</sequence>
<evidence type="ECO:0000259" key="2">
    <source>
        <dbReference type="PROSITE" id="PS51186"/>
    </source>
</evidence>
<dbReference type="CDD" id="cd04301">
    <property type="entry name" value="NAT_SF"/>
    <property type="match status" value="1"/>
</dbReference>
<organism evidence="3 4">
    <name type="scientific">Microbacterium ureisolvens</name>
    <dbReference type="NCBI Taxonomy" id="2781186"/>
    <lineage>
        <taxon>Bacteria</taxon>
        <taxon>Bacillati</taxon>
        <taxon>Actinomycetota</taxon>
        <taxon>Actinomycetes</taxon>
        <taxon>Micrococcales</taxon>
        <taxon>Microbacteriaceae</taxon>
        <taxon>Microbacterium</taxon>
    </lineage>
</organism>
<dbReference type="PANTHER" id="PTHR41700">
    <property type="entry name" value="GCN5-RELATED N-ACETYLTRANSFERASE"/>
    <property type="match status" value="1"/>
</dbReference>
<name>A0ABS7HXD5_9MICO</name>
<dbReference type="PROSITE" id="PS51186">
    <property type="entry name" value="GNAT"/>
    <property type="match status" value="1"/>
</dbReference>
<reference evidence="3 4" key="1">
    <citation type="journal article" date="2021" name="MBio">
        <title>Poor Competitiveness of Bradyrhizobium in Pigeon Pea Root Colonization in Indian Soils.</title>
        <authorList>
            <person name="Chalasani D."/>
            <person name="Basu A."/>
            <person name="Pullabhotla S.V.S.R.N."/>
            <person name="Jorrin B."/>
            <person name="Neal A.L."/>
            <person name="Poole P.S."/>
            <person name="Podile A.R."/>
            <person name="Tkacz A."/>
        </authorList>
    </citation>
    <scope>NUCLEOTIDE SEQUENCE [LARGE SCALE GENOMIC DNA]</scope>
    <source>
        <strain evidence="3 4">HU12</strain>
    </source>
</reference>
<feature type="region of interest" description="Disordered" evidence="1">
    <location>
        <begin position="1"/>
        <end position="30"/>
    </location>
</feature>
<dbReference type="EMBL" id="JAEUAX010000002">
    <property type="protein sequence ID" value="MBW9109261.1"/>
    <property type="molecule type" value="Genomic_DNA"/>
</dbReference>
<dbReference type="InterPro" id="IPR038764">
    <property type="entry name" value="GNAT_N_AcTrfase_prd"/>
</dbReference>
<dbReference type="Proteomes" id="UP000777440">
    <property type="component" value="Unassembled WGS sequence"/>
</dbReference>
<accession>A0ABS7HXD5</accession>
<keyword evidence="4" id="KW-1185">Reference proteome</keyword>
<evidence type="ECO:0000313" key="4">
    <source>
        <dbReference type="Proteomes" id="UP000777440"/>
    </source>
</evidence>